<reference evidence="2" key="1">
    <citation type="journal article" date="2020" name="Stud. Mycol.">
        <title>101 Dothideomycetes genomes: a test case for predicting lifestyles and emergence of pathogens.</title>
        <authorList>
            <person name="Haridas S."/>
            <person name="Albert R."/>
            <person name="Binder M."/>
            <person name="Bloem J."/>
            <person name="Labutti K."/>
            <person name="Salamov A."/>
            <person name="Andreopoulos B."/>
            <person name="Baker S."/>
            <person name="Barry K."/>
            <person name="Bills G."/>
            <person name="Bluhm B."/>
            <person name="Cannon C."/>
            <person name="Castanera R."/>
            <person name="Culley D."/>
            <person name="Daum C."/>
            <person name="Ezra D."/>
            <person name="Gonzalez J."/>
            <person name="Henrissat B."/>
            <person name="Kuo A."/>
            <person name="Liang C."/>
            <person name="Lipzen A."/>
            <person name="Lutzoni F."/>
            <person name="Magnuson J."/>
            <person name="Mondo S."/>
            <person name="Nolan M."/>
            <person name="Ohm R."/>
            <person name="Pangilinan J."/>
            <person name="Park H.-J."/>
            <person name="Ramirez L."/>
            <person name="Alfaro M."/>
            <person name="Sun H."/>
            <person name="Tritt A."/>
            <person name="Yoshinaga Y."/>
            <person name="Zwiers L.-H."/>
            <person name="Turgeon B."/>
            <person name="Goodwin S."/>
            <person name="Spatafora J."/>
            <person name="Crous P."/>
            <person name="Grigoriev I."/>
        </authorList>
    </citation>
    <scope>NUCLEOTIDE SEQUENCE</scope>
    <source>
        <strain evidence="2">CBS 207.26</strain>
    </source>
</reference>
<keyword evidence="3" id="KW-1185">Reference proteome</keyword>
<proteinExistence type="predicted"/>
<evidence type="ECO:0000313" key="2">
    <source>
        <dbReference type="EMBL" id="KAF2182755.1"/>
    </source>
</evidence>
<evidence type="ECO:0000313" key="3">
    <source>
        <dbReference type="Proteomes" id="UP000800200"/>
    </source>
</evidence>
<dbReference type="Proteomes" id="UP000800200">
    <property type="component" value="Unassembled WGS sequence"/>
</dbReference>
<dbReference type="AlphaFoldDB" id="A0A6A6DVF5"/>
<feature type="transmembrane region" description="Helical" evidence="1">
    <location>
        <begin position="28"/>
        <end position="51"/>
    </location>
</feature>
<dbReference type="OrthoDB" id="4152607at2759"/>
<keyword evidence="1" id="KW-1133">Transmembrane helix</keyword>
<name>A0A6A6DVF5_9PEZI</name>
<feature type="non-terminal residue" evidence="2">
    <location>
        <position position="1"/>
    </location>
</feature>
<accession>A0A6A6DVF5</accession>
<keyword evidence="1" id="KW-0812">Transmembrane</keyword>
<gene>
    <name evidence="2" type="ORF">K469DRAFT_585562</name>
</gene>
<organism evidence="2 3">
    <name type="scientific">Zopfia rhizophila CBS 207.26</name>
    <dbReference type="NCBI Taxonomy" id="1314779"/>
    <lineage>
        <taxon>Eukaryota</taxon>
        <taxon>Fungi</taxon>
        <taxon>Dikarya</taxon>
        <taxon>Ascomycota</taxon>
        <taxon>Pezizomycotina</taxon>
        <taxon>Dothideomycetes</taxon>
        <taxon>Dothideomycetes incertae sedis</taxon>
        <taxon>Zopfiaceae</taxon>
        <taxon>Zopfia</taxon>
    </lineage>
</organism>
<dbReference type="EMBL" id="ML994646">
    <property type="protein sequence ID" value="KAF2182755.1"/>
    <property type="molecule type" value="Genomic_DNA"/>
</dbReference>
<keyword evidence="1" id="KW-0472">Membrane</keyword>
<protein>
    <submittedName>
        <fullName evidence="2">Uncharacterized protein</fullName>
    </submittedName>
</protein>
<sequence>AKMVVNLGEPLKALQDTPSATYAEVRNAFTIAEACFGNCWIVLVAAMILALKHR</sequence>
<evidence type="ECO:0000256" key="1">
    <source>
        <dbReference type="SAM" id="Phobius"/>
    </source>
</evidence>